<keyword evidence="7 8" id="KW-0472">Membrane</keyword>
<dbReference type="OrthoDB" id="5579088at2759"/>
<accession>A0A1Y2BU58</accession>
<keyword evidence="2 8" id="KW-0812">Transmembrane</keyword>
<dbReference type="GO" id="GO:0034389">
    <property type="term" value="P:lipid droplet organization"/>
    <property type="evidence" value="ECO:0007669"/>
    <property type="project" value="TreeGrafter"/>
</dbReference>
<evidence type="ECO:0008006" key="11">
    <source>
        <dbReference type="Google" id="ProtNLM"/>
    </source>
</evidence>
<gene>
    <name evidence="9" type="ORF">BCR33DRAFT_721385</name>
</gene>
<feature type="transmembrane region" description="Helical" evidence="8">
    <location>
        <begin position="7"/>
        <end position="29"/>
    </location>
</feature>
<dbReference type="InterPro" id="IPR019388">
    <property type="entry name" value="FIT"/>
</dbReference>
<evidence type="ECO:0000256" key="2">
    <source>
        <dbReference type="ARBA" id="ARBA00022692"/>
    </source>
</evidence>
<dbReference type="GO" id="GO:0005789">
    <property type="term" value="C:endoplasmic reticulum membrane"/>
    <property type="evidence" value="ECO:0007669"/>
    <property type="project" value="UniProtKB-SubCell"/>
</dbReference>
<evidence type="ECO:0000313" key="9">
    <source>
        <dbReference type="EMBL" id="ORY37655.1"/>
    </source>
</evidence>
<dbReference type="Proteomes" id="UP000193642">
    <property type="component" value="Unassembled WGS sequence"/>
</dbReference>
<feature type="transmembrane region" description="Helical" evidence="8">
    <location>
        <begin position="49"/>
        <end position="70"/>
    </location>
</feature>
<protein>
    <recommendedName>
        <fullName evidence="11">Fat storage-inducing transmembrane protein</fullName>
    </recommendedName>
</protein>
<dbReference type="PANTHER" id="PTHR23129">
    <property type="entry name" value="ACYL-COENZYME A DIPHOSPHATASE FITM2"/>
    <property type="match status" value="1"/>
</dbReference>
<evidence type="ECO:0000256" key="7">
    <source>
        <dbReference type="ARBA" id="ARBA00023136"/>
    </source>
</evidence>
<evidence type="ECO:0000256" key="4">
    <source>
        <dbReference type="ARBA" id="ARBA00022824"/>
    </source>
</evidence>
<dbReference type="Pfam" id="PF10261">
    <property type="entry name" value="FIT"/>
    <property type="match status" value="2"/>
</dbReference>
<keyword evidence="3" id="KW-0378">Hydrolase</keyword>
<reference evidence="9 10" key="1">
    <citation type="submission" date="2016-07" db="EMBL/GenBank/DDBJ databases">
        <title>Pervasive Adenine N6-methylation of Active Genes in Fungi.</title>
        <authorList>
            <consortium name="DOE Joint Genome Institute"/>
            <person name="Mondo S.J."/>
            <person name="Dannebaum R.O."/>
            <person name="Kuo R.C."/>
            <person name="Labutti K."/>
            <person name="Haridas S."/>
            <person name="Kuo A."/>
            <person name="Salamov A."/>
            <person name="Ahrendt S.R."/>
            <person name="Lipzen A."/>
            <person name="Sullivan W."/>
            <person name="Andreopoulos W.B."/>
            <person name="Clum A."/>
            <person name="Lindquist E."/>
            <person name="Daum C."/>
            <person name="Ramamoorthy G.K."/>
            <person name="Gryganskyi A."/>
            <person name="Culley D."/>
            <person name="Magnuson J.K."/>
            <person name="James T.Y."/>
            <person name="O'Malley M.A."/>
            <person name="Stajich J.E."/>
            <person name="Spatafora J.W."/>
            <person name="Visel A."/>
            <person name="Grigoriev I.V."/>
        </authorList>
    </citation>
    <scope>NUCLEOTIDE SEQUENCE [LARGE SCALE GENOMIC DNA]</scope>
    <source>
        <strain evidence="9 10">JEL800</strain>
    </source>
</reference>
<feature type="transmembrane region" description="Helical" evidence="8">
    <location>
        <begin position="91"/>
        <end position="111"/>
    </location>
</feature>
<name>A0A1Y2BU58_9FUNG</name>
<keyword evidence="4" id="KW-0256">Endoplasmic reticulum</keyword>
<evidence type="ECO:0000256" key="3">
    <source>
        <dbReference type="ARBA" id="ARBA00022801"/>
    </source>
</evidence>
<dbReference type="EMBL" id="MCGO01000049">
    <property type="protein sequence ID" value="ORY37655.1"/>
    <property type="molecule type" value="Genomic_DNA"/>
</dbReference>
<keyword evidence="5 8" id="KW-1133">Transmembrane helix</keyword>
<keyword evidence="6" id="KW-0443">Lipid metabolism</keyword>
<dbReference type="PANTHER" id="PTHR23129:SF0">
    <property type="entry name" value="ACYL-COENZYME A DIPHOSPHATASE FITM2"/>
    <property type="match status" value="1"/>
</dbReference>
<evidence type="ECO:0000256" key="8">
    <source>
        <dbReference type="SAM" id="Phobius"/>
    </source>
</evidence>
<dbReference type="AlphaFoldDB" id="A0A1Y2BU58"/>
<evidence type="ECO:0000256" key="5">
    <source>
        <dbReference type="ARBA" id="ARBA00022989"/>
    </source>
</evidence>
<evidence type="ECO:0000313" key="10">
    <source>
        <dbReference type="Proteomes" id="UP000193642"/>
    </source>
</evidence>
<dbReference type="GO" id="GO:0008654">
    <property type="term" value="P:phospholipid biosynthetic process"/>
    <property type="evidence" value="ECO:0007669"/>
    <property type="project" value="TreeGrafter"/>
</dbReference>
<evidence type="ECO:0000256" key="6">
    <source>
        <dbReference type="ARBA" id="ARBA00023098"/>
    </source>
</evidence>
<evidence type="ECO:0000256" key="1">
    <source>
        <dbReference type="ARBA" id="ARBA00004477"/>
    </source>
</evidence>
<proteinExistence type="predicted"/>
<dbReference type="GO" id="GO:0010945">
    <property type="term" value="F:coenzyme A diphosphatase activity"/>
    <property type="evidence" value="ECO:0007669"/>
    <property type="project" value="InterPro"/>
</dbReference>
<organism evidence="9 10">
    <name type="scientific">Rhizoclosmatium globosum</name>
    <dbReference type="NCBI Taxonomy" id="329046"/>
    <lineage>
        <taxon>Eukaryota</taxon>
        <taxon>Fungi</taxon>
        <taxon>Fungi incertae sedis</taxon>
        <taxon>Chytridiomycota</taxon>
        <taxon>Chytridiomycota incertae sedis</taxon>
        <taxon>Chytridiomycetes</taxon>
        <taxon>Chytridiales</taxon>
        <taxon>Chytriomycetaceae</taxon>
        <taxon>Rhizoclosmatium</taxon>
    </lineage>
</organism>
<comment type="subcellular location">
    <subcellularLocation>
        <location evidence="1">Endoplasmic reticulum membrane</location>
        <topology evidence="1">Multi-pass membrane protein</topology>
    </subcellularLocation>
</comment>
<feature type="transmembrane region" description="Helical" evidence="8">
    <location>
        <begin position="191"/>
        <end position="211"/>
    </location>
</feature>
<comment type="caution">
    <text evidence="9">The sequence shown here is derived from an EMBL/GenBank/DDBJ whole genome shotgun (WGS) entry which is preliminary data.</text>
</comment>
<dbReference type="GO" id="GO:0019915">
    <property type="term" value="P:lipid storage"/>
    <property type="evidence" value="ECO:0007669"/>
    <property type="project" value="InterPro"/>
</dbReference>
<keyword evidence="10" id="KW-1185">Reference proteome</keyword>
<sequence length="238" mass="26954">MLSTRHINILFLYAITVALGIFASFSPSLSTDTWLANKRNPLNVYFAKYAWGWTSLSVWLLIAASLLAPSKSLTPAQRATVLSPIHRLKKYAAATLFWFVMTQWFFGFSLLDRVYHATGSCQVETNGTFSTNSVYTTAYSCRKQGGGQWTGFDISGHCLLLIHAGILLFDETRVVRLYGDAESLFVKYTLWFAYGLQFLWWFMLLCTAIYFHHVAEKLSGTTVTFAFWVAEWILTGNA</sequence>